<keyword evidence="3 5" id="KW-0067">ATP-binding</keyword>
<accession>A0A916WUZ6</accession>
<sequence>MTDTALELHEVAFIREGKRLLDDITLTVGRGEHWALIGPNGAGKSTLLNICGAVTFPSRGTAQILGEQLGHVDLRDLRRFIGFVNPRHPLRSNLSAQDIVLTGETGSIELVPRWQPSDAVLDRAHLLLKTMGIDEKPRWHTMSQGERGRALIARALMTDPPLLLLDEPSTGLDVAAREQMIRTIAELPVAHPQLTSVMVTHHFEELPPSTTHAALLRKGRLVAAGPVADVLTTELVTECFDHPIEVVRRRGRWSAVAG</sequence>
<dbReference type="PROSITE" id="PS50893">
    <property type="entry name" value="ABC_TRANSPORTER_2"/>
    <property type="match status" value="1"/>
</dbReference>
<evidence type="ECO:0000256" key="3">
    <source>
        <dbReference type="ARBA" id="ARBA00022840"/>
    </source>
</evidence>
<keyword evidence="1" id="KW-0813">Transport</keyword>
<proteinExistence type="predicted"/>
<dbReference type="Gene3D" id="3.40.50.300">
    <property type="entry name" value="P-loop containing nucleotide triphosphate hydrolases"/>
    <property type="match status" value="1"/>
</dbReference>
<reference evidence="5" key="1">
    <citation type="journal article" date="2014" name="Int. J. Syst. Evol. Microbiol.">
        <title>Complete genome sequence of Corynebacterium casei LMG S-19264T (=DSM 44701T), isolated from a smear-ripened cheese.</title>
        <authorList>
            <consortium name="US DOE Joint Genome Institute (JGI-PGF)"/>
            <person name="Walter F."/>
            <person name="Albersmeier A."/>
            <person name="Kalinowski J."/>
            <person name="Ruckert C."/>
        </authorList>
    </citation>
    <scope>NUCLEOTIDE SEQUENCE</scope>
    <source>
        <strain evidence="5">CGMCC 1.15085</strain>
    </source>
</reference>
<dbReference type="PANTHER" id="PTHR43158">
    <property type="entry name" value="SKFA PEPTIDE EXPORT ATP-BINDING PROTEIN SKFE"/>
    <property type="match status" value="1"/>
</dbReference>
<keyword evidence="2" id="KW-0547">Nucleotide-binding</keyword>
<comment type="caution">
    <text evidence="5">The sequence shown here is derived from an EMBL/GenBank/DDBJ whole genome shotgun (WGS) entry which is preliminary data.</text>
</comment>
<feature type="domain" description="ABC transporter" evidence="4">
    <location>
        <begin position="6"/>
        <end position="243"/>
    </location>
</feature>
<dbReference type="CDD" id="cd03225">
    <property type="entry name" value="ABC_cobalt_CbiO_domain1"/>
    <property type="match status" value="1"/>
</dbReference>
<dbReference type="AlphaFoldDB" id="A0A916WUZ6"/>
<evidence type="ECO:0000256" key="1">
    <source>
        <dbReference type="ARBA" id="ARBA00022448"/>
    </source>
</evidence>
<keyword evidence="6" id="KW-1185">Reference proteome</keyword>
<evidence type="ECO:0000313" key="5">
    <source>
        <dbReference type="EMBL" id="GGB32162.1"/>
    </source>
</evidence>
<dbReference type="RefSeq" id="WP_188837187.1">
    <property type="nucleotide sequence ID" value="NZ_BMHI01000003.1"/>
</dbReference>
<gene>
    <name evidence="5" type="ORF">GCM10011492_23560</name>
</gene>
<dbReference type="InterPro" id="IPR003439">
    <property type="entry name" value="ABC_transporter-like_ATP-bd"/>
</dbReference>
<dbReference type="SUPFAM" id="SSF52540">
    <property type="entry name" value="P-loop containing nucleoside triphosphate hydrolases"/>
    <property type="match status" value="1"/>
</dbReference>
<dbReference type="InterPro" id="IPR015856">
    <property type="entry name" value="ABC_transpr_CbiO/EcfA_su"/>
</dbReference>
<dbReference type="GO" id="GO:0016887">
    <property type="term" value="F:ATP hydrolysis activity"/>
    <property type="evidence" value="ECO:0007669"/>
    <property type="project" value="InterPro"/>
</dbReference>
<dbReference type="GO" id="GO:0016020">
    <property type="term" value="C:membrane"/>
    <property type="evidence" value="ECO:0007669"/>
    <property type="project" value="InterPro"/>
</dbReference>
<evidence type="ECO:0000256" key="2">
    <source>
        <dbReference type="ARBA" id="ARBA00022741"/>
    </source>
</evidence>
<evidence type="ECO:0000259" key="4">
    <source>
        <dbReference type="PROSITE" id="PS50893"/>
    </source>
</evidence>
<evidence type="ECO:0000313" key="6">
    <source>
        <dbReference type="Proteomes" id="UP000636793"/>
    </source>
</evidence>
<protein>
    <submittedName>
        <fullName evidence="5">ABC transporter ATP-binding protein</fullName>
    </submittedName>
</protein>
<dbReference type="PANTHER" id="PTHR43158:SF2">
    <property type="entry name" value="SKFA PEPTIDE EXPORT ATP-BINDING PROTEIN SKFE"/>
    <property type="match status" value="1"/>
</dbReference>
<dbReference type="InterPro" id="IPR003593">
    <property type="entry name" value="AAA+_ATPase"/>
</dbReference>
<dbReference type="Pfam" id="PF00005">
    <property type="entry name" value="ABC_tran"/>
    <property type="match status" value="1"/>
</dbReference>
<name>A0A916WUZ6_9MICO</name>
<dbReference type="Proteomes" id="UP000636793">
    <property type="component" value="Unassembled WGS sequence"/>
</dbReference>
<dbReference type="EMBL" id="BMHI01000003">
    <property type="protein sequence ID" value="GGB32162.1"/>
    <property type="molecule type" value="Genomic_DNA"/>
</dbReference>
<dbReference type="SMART" id="SM00382">
    <property type="entry name" value="AAA"/>
    <property type="match status" value="1"/>
</dbReference>
<dbReference type="InterPro" id="IPR027417">
    <property type="entry name" value="P-loop_NTPase"/>
</dbReference>
<dbReference type="GO" id="GO:0005524">
    <property type="term" value="F:ATP binding"/>
    <property type="evidence" value="ECO:0007669"/>
    <property type="project" value="UniProtKB-KW"/>
</dbReference>
<reference evidence="5" key="2">
    <citation type="submission" date="2020-09" db="EMBL/GenBank/DDBJ databases">
        <authorList>
            <person name="Sun Q."/>
            <person name="Zhou Y."/>
        </authorList>
    </citation>
    <scope>NUCLEOTIDE SEQUENCE</scope>
    <source>
        <strain evidence="5">CGMCC 1.15085</strain>
    </source>
</reference>
<organism evidence="5 6">
    <name type="scientific">Flexivirga endophytica</name>
    <dbReference type="NCBI Taxonomy" id="1849103"/>
    <lineage>
        <taxon>Bacteria</taxon>
        <taxon>Bacillati</taxon>
        <taxon>Actinomycetota</taxon>
        <taxon>Actinomycetes</taxon>
        <taxon>Micrococcales</taxon>
        <taxon>Dermacoccaceae</taxon>
        <taxon>Flexivirga</taxon>
    </lineage>
</organism>
<dbReference type="GO" id="GO:0022857">
    <property type="term" value="F:transmembrane transporter activity"/>
    <property type="evidence" value="ECO:0007669"/>
    <property type="project" value="UniProtKB-ARBA"/>
</dbReference>